<evidence type="ECO:0000313" key="4">
    <source>
        <dbReference type="Proteomes" id="UP001610444"/>
    </source>
</evidence>
<evidence type="ECO:0008006" key="5">
    <source>
        <dbReference type="Google" id="ProtNLM"/>
    </source>
</evidence>
<keyword evidence="2" id="KW-0812">Transmembrane</keyword>
<comment type="caution">
    <text evidence="3">The sequence shown here is derived from an EMBL/GenBank/DDBJ whole genome shotgun (WGS) entry which is preliminary data.</text>
</comment>
<keyword evidence="2" id="KW-1133">Transmembrane helix</keyword>
<evidence type="ECO:0000256" key="2">
    <source>
        <dbReference type="SAM" id="Phobius"/>
    </source>
</evidence>
<name>A0ABR4L4U6_9EURO</name>
<feature type="compositionally biased region" description="Pro residues" evidence="1">
    <location>
        <begin position="131"/>
        <end position="142"/>
    </location>
</feature>
<dbReference type="EMBL" id="JBFXLR010000003">
    <property type="protein sequence ID" value="KAL2859436.1"/>
    <property type="molecule type" value="Genomic_DNA"/>
</dbReference>
<evidence type="ECO:0000256" key="1">
    <source>
        <dbReference type="SAM" id="MobiDB-lite"/>
    </source>
</evidence>
<organism evidence="3 4">
    <name type="scientific">Aspergillus pseudodeflectus</name>
    <dbReference type="NCBI Taxonomy" id="176178"/>
    <lineage>
        <taxon>Eukaryota</taxon>
        <taxon>Fungi</taxon>
        <taxon>Dikarya</taxon>
        <taxon>Ascomycota</taxon>
        <taxon>Pezizomycotina</taxon>
        <taxon>Eurotiomycetes</taxon>
        <taxon>Eurotiomycetidae</taxon>
        <taxon>Eurotiales</taxon>
        <taxon>Aspergillaceae</taxon>
        <taxon>Aspergillus</taxon>
        <taxon>Aspergillus subgen. Nidulantes</taxon>
    </lineage>
</organism>
<dbReference type="GeneID" id="98159464"/>
<dbReference type="RefSeq" id="XP_070904370.1">
    <property type="nucleotide sequence ID" value="XM_071044300.1"/>
</dbReference>
<evidence type="ECO:0000313" key="3">
    <source>
        <dbReference type="EMBL" id="KAL2859436.1"/>
    </source>
</evidence>
<proteinExistence type="predicted"/>
<feature type="compositionally biased region" description="Low complexity" evidence="1">
    <location>
        <begin position="113"/>
        <end position="125"/>
    </location>
</feature>
<gene>
    <name evidence="3" type="ORF">BJX68DRAFT_261875</name>
</gene>
<protein>
    <recommendedName>
        <fullName evidence="5">Mid2 domain-containing protein</fullName>
    </recommendedName>
</protein>
<keyword evidence="4" id="KW-1185">Reference proteome</keyword>
<accession>A0ABR4L4U6</accession>
<dbReference type="Proteomes" id="UP001610444">
    <property type="component" value="Unassembled WGS sequence"/>
</dbReference>
<feature type="region of interest" description="Disordered" evidence="1">
    <location>
        <begin position="107"/>
        <end position="148"/>
    </location>
</feature>
<reference evidence="3 4" key="1">
    <citation type="submission" date="2024-07" db="EMBL/GenBank/DDBJ databases">
        <title>Section-level genome sequencing and comparative genomics of Aspergillus sections Usti and Cavernicolus.</title>
        <authorList>
            <consortium name="Lawrence Berkeley National Laboratory"/>
            <person name="Nybo J.L."/>
            <person name="Vesth T.C."/>
            <person name="Theobald S."/>
            <person name="Frisvad J.C."/>
            <person name="Larsen T.O."/>
            <person name="Kjaerboelling I."/>
            <person name="Rothschild-Mancinelli K."/>
            <person name="Lyhne E.K."/>
            <person name="Kogle M.E."/>
            <person name="Barry K."/>
            <person name="Clum A."/>
            <person name="Na H."/>
            <person name="Ledsgaard L."/>
            <person name="Lin J."/>
            <person name="Lipzen A."/>
            <person name="Kuo A."/>
            <person name="Riley R."/>
            <person name="Mondo S."/>
            <person name="LaButti K."/>
            <person name="Haridas S."/>
            <person name="Pangalinan J."/>
            <person name="Salamov A.A."/>
            <person name="Simmons B.A."/>
            <person name="Magnuson J.K."/>
            <person name="Chen J."/>
            <person name="Drula E."/>
            <person name="Henrissat B."/>
            <person name="Wiebenga A."/>
            <person name="Lubbers R.J."/>
            <person name="Gomes A.C."/>
            <person name="Macurrencykelacurrency M.R."/>
            <person name="Stajich J."/>
            <person name="Grigoriev I.V."/>
            <person name="Mortensen U.H."/>
            <person name="De vries R.P."/>
            <person name="Baker S.E."/>
            <person name="Andersen M.R."/>
        </authorList>
    </citation>
    <scope>NUCLEOTIDE SEQUENCE [LARGE SCALE GENOMIC DNA]</scope>
    <source>
        <strain evidence="3 4">CBS 756.74</strain>
    </source>
</reference>
<keyword evidence="2" id="KW-0472">Membrane</keyword>
<sequence length="148" mass="15991">MAGITHHFQQHPPTQSESRLFQHHVRARTLIDGVVAKSGNEAFRANVHCTSADSESSAQNDDGGMDVGWRAGLSVIIVAAIALLTFLGLWVYKRHKRIVQAKALAEEHELGTAVSRPPARVPAPDAVDDIAPPPYTVPPPYSPRSEAS</sequence>
<feature type="transmembrane region" description="Helical" evidence="2">
    <location>
        <begin position="71"/>
        <end position="92"/>
    </location>
</feature>